<dbReference type="EMBL" id="QGLE01000008">
    <property type="protein sequence ID" value="PWR21247.1"/>
    <property type="molecule type" value="Genomic_DNA"/>
</dbReference>
<dbReference type="SMART" id="SM00421">
    <property type="entry name" value="HTH_LUXR"/>
    <property type="match status" value="1"/>
</dbReference>
<dbReference type="PROSITE" id="PS50043">
    <property type="entry name" value="HTH_LUXR_2"/>
    <property type="match status" value="1"/>
</dbReference>
<dbReference type="CDD" id="cd06170">
    <property type="entry name" value="LuxR_C_like"/>
    <property type="match status" value="1"/>
</dbReference>
<dbReference type="SUPFAM" id="SSF46894">
    <property type="entry name" value="C-terminal effector domain of the bipartite response regulators"/>
    <property type="match status" value="1"/>
</dbReference>
<gene>
    <name evidence="5" type="ORF">DKG74_14720</name>
</gene>
<dbReference type="OrthoDB" id="7345476at2"/>
<comment type="caution">
    <text evidence="5">The sequence shown here is derived from an EMBL/GenBank/DDBJ whole genome shotgun (WGS) entry which is preliminary data.</text>
</comment>
<dbReference type="Gene3D" id="1.10.10.10">
    <property type="entry name" value="Winged helix-like DNA-binding domain superfamily/Winged helix DNA-binding domain"/>
    <property type="match status" value="1"/>
</dbReference>
<dbReference type="PANTHER" id="PTHR44688:SF16">
    <property type="entry name" value="DNA-BINDING TRANSCRIPTIONAL ACTIVATOR DEVR_DOSR"/>
    <property type="match status" value="1"/>
</dbReference>
<dbReference type="InterPro" id="IPR016032">
    <property type="entry name" value="Sig_transdc_resp-reg_C-effctor"/>
</dbReference>
<dbReference type="PANTHER" id="PTHR44688">
    <property type="entry name" value="DNA-BINDING TRANSCRIPTIONAL ACTIVATOR DEVR_DOSR"/>
    <property type="match status" value="1"/>
</dbReference>
<dbReference type="RefSeq" id="WP_109906925.1">
    <property type="nucleotide sequence ID" value="NZ_QGLE01000008.1"/>
</dbReference>
<dbReference type="Pfam" id="PF00196">
    <property type="entry name" value="GerE"/>
    <property type="match status" value="1"/>
</dbReference>
<dbReference type="GO" id="GO:0003677">
    <property type="term" value="F:DNA binding"/>
    <property type="evidence" value="ECO:0007669"/>
    <property type="project" value="UniProtKB-KW"/>
</dbReference>
<dbReference type="AlphaFoldDB" id="A0A317E2C9"/>
<name>A0A317E2C9_9PROT</name>
<dbReference type="SUPFAM" id="SSF75516">
    <property type="entry name" value="Pheromone-binding domain of LuxR-like quorum-sensing transcription factors"/>
    <property type="match status" value="1"/>
</dbReference>
<evidence type="ECO:0000313" key="6">
    <source>
        <dbReference type="Proteomes" id="UP000245461"/>
    </source>
</evidence>
<dbReference type="GO" id="GO:0006355">
    <property type="term" value="P:regulation of DNA-templated transcription"/>
    <property type="evidence" value="ECO:0007669"/>
    <property type="project" value="InterPro"/>
</dbReference>
<keyword evidence="1" id="KW-0805">Transcription regulation</keyword>
<dbReference type="Gene3D" id="3.30.450.80">
    <property type="entry name" value="Transcription factor LuxR-like, autoinducer-binding domain"/>
    <property type="match status" value="1"/>
</dbReference>
<keyword evidence="6" id="KW-1185">Reference proteome</keyword>
<proteinExistence type="predicted"/>
<dbReference type="Pfam" id="PF03472">
    <property type="entry name" value="Autoind_bind"/>
    <property type="match status" value="1"/>
</dbReference>
<keyword evidence="2" id="KW-0238">DNA-binding</keyword>
<dbReference type="InterPro" id="IPR036693">
    <property type="entry name" value="TF_LuxR_autoind-bd_dom_sf"/>
</dbReference>
<dbReference type="PROSITE" id="PS00622">
    <property type="entry name" value="HTH_LUXR_1"/>
    <property type="match status" value="1"/>
</dbReference>
<keyword evidence="3" id="KW-0804">Transcription</keyword>
<dbReference type="InterPro" id="IPR005143">
    <property type="entry name" value="TF_LuxR_autoind-bd_dom"/>
</dbReference>
<evidence type="ECO:0000256" key="2">
    <source>
        <dbReference type="ARBA" id="ARBA00023125"/>
    </source>
</evidence>
<dbReference type="Proteomes" id="UP000245461">
    <property type="component" value="Unassembled WGS sequence"/>
</dbReference>
<sequence length="252" mass="27896">MLDTLVDAAGRIDPALPLDAQVDRTHEAMQAYGFATLVYDYTPVPWTHDGAMIAPSLLCLRNAPDDMFARWCDDGYYQRDPVQQVAMRTHAPFTWCYRDKAGTVINTVIDDSHRPVVEYLRDSGMVYGATVPLHMPGGGYATLTGICRGADATAEAEVRHRLADFALLAHVFHAGAFARYDPSAHVTRAVSLSARERECLQFAAEGLTAKEIAWRLNRSIATVVMHLNAATRKLGARNRVHAVTMAVHYRLL</sequence>
<evidence type="ECO:0000256" key="1">
    <source>
        <dbReference type="ARBA" id="ARBA00023015"/>
    </source>
</evidence>
<dbReference type="InterPro" id="IPR000792">
    <property type="entry name" value="Tscrpt_reg_LuxR_C"/>
</dbReference>
<evidence type="ECO:0000256" key="3">
    <source>
        <dbReference type="ARBA" id="ARBA00023163"/>
    </source>
</evidence>
<dbReference type="InterPro" id="IPR036388">
    <property type="entry name" value="WH-like_DNA-bd_sf"/>
</dbReference>
<reference evidence="5 6" key="1">
    <citation type="submission" date="2018-05" db="EMBL/GenBank/DDBJ databases">
        <title>Zavarzinia sp. HR-AS.</title>
        <authorList>
            <person name="Lee Y."/>
            <person name="Jeon C.O."/>
        </authorList>
    </citation>
    <scope>NUCLEOTIDE SEQUENCE [LARGE SCALE GENOMIC DNA]</scope>
    <source>
        <strain evidence="5 6">HR-AS</strain>
    </source>
</reference>
<evidence type="ECO:0000313" key="5">
    <source>
        <dbReference type="EMBL" id="PWR21247.1"/>
    </source>
</evidence>
<feature type="domain" description="HTH luxR-type" evidence="4">
    <location>
        <begin position="185"/>
        <end position="250"/>
    </location>
</feature>
<organism evidence="5 6">
    <name type="scientific">Zavarzinia aquatilis</name>
    <dbReference type="NCBI Taxonomy" id="2211142"/>
    <lineage>
        <taxon>Bacteria</taxon>
        <taxon>Pseudomonadati</taxon>
        <taxon>Pseudomonadota</taxon>
        <taxon>Alphaproteobacteria</taxon>
        <taxon>Rhodospirillales</taxon>
        <taxon>Zavarziniaceae</taxon>
        <taxon>Zavarzinia</taxon>
    </lineage>
</organism>
<protein>
    <submittedName>
        <fullName evidence="5">LuxR family transcriptional regulator</fullName>
    </submittedName>
</protein>
<evidence type="ECO:0000259" key="4">
    <source>
        <dbReference type="PROSITE" id="PS50043"/>
    </source>
</evidence>
<accession>A0A317E2C9</accession>
<dbReference type="PRINTS" id="PR00038">
    <property type="entry name" value="HTHLUXR"/>
</dbReference>